<keyword evidence="4 5" id="KW-0012">Acyltransferase</keyword>
<dbReference type="InterPro" id="IPR028345">
    <property type="entry name" value="Antibiotic_NAT-like"/>
</dbReference>
<name>A0A6G5QGS9_9BACT</name>
<evidence type="ECO:0000313" key="6">
    <source>
        <dbReference type="EMBL" id="QCD44824.1"/>
    </source>
</evidence>
<dbReference type="AlphaFoldDB" id="A0A6G5QGS9"/>
<dbReference type="RefSeq" id="WP_171993773.1">
    <property type="nucleotide sequence ID" value="NZ_CP012542.1"/>
</dbReference>
<dbReference type="PANTHER" id="PTHR11104:SF0">
    <property type="entry name" value="SPBETA PROPHAGE-DERIVED AMINOGLYCOSIDE N(3')-ACETYLTRANSFERASE-LIKE PROTEIN YOKD"/>
    <property type="match status" value="1"/>
</dbReference>
<protein>
    <recommendedName>
        <fullName evidence="2 5">Aminoglycoside N(3)-acetyltransferase</fullName>
        <ecNumber evidence="5">2.3.1.-</ecNumber>
    </recommendedName>
</protein>
<evidence type="ECO:0000256" key="1">
    <source>
        <dbReference type="ARBA" id="ARBA00006383"/>
    </source>
</evidence>
<dbReference type="SUPFAM" id="SSF110710">
    <property type="entry name" value="TTHA0583/YokD-like"/>
    <property type="match status" value="1"/>
</dbReference>
<comment type="catalytic activity">
    <reaction evidence="5">
        <text>a 2-deoxystreptamine antibiotic + acetyl-CoA = an N(3)-acetyl-2-deoxystreptamine antibiotic + CoA + H(+)</text>
        <dbReference type="Rhea" id="RHEA:12665"/>
        <dbReference type="ChEBI" id="CHEBI:15378"/>
        <dbReference type="ChEBI" id="CHEBI:57287"/>
        <dbReference type="ChEBI" id="CHEBI:57288"/>
        <dbReference type="ChEBI" id="CHEBI:57921"/>
        <dbReference type="ChEBI" id="CHEBI:77452"/>
        <dbReference type="EC" id="2.3.1.81"/>
    </reaction>
</comment>
<sequence>MLSFEGKIYTKDELITTLKSLGIKNGDTLLIHAELFRLGKITNKSRFLGDLVDCFLSVVGKNGTIVMPTFTYSFCRNEVYDKLNSKSTVGVLSEYFRHLGGVVRTDDPIFSFAIYGKDKDEYLKPTTSCFGEGCVYEILHKKGAKFLCFGDASKGWTFYLYAEQKIGVSYRYFKEFSGDFIDGNGVKSHKSIKYFVRKLEAKSILDKQKQIKMLKDSGNFNYAKFGGGDMVLIDLARYYDTFKSVIKADENTLLKE</sequence>
<accession>A0A6G5QGS9</accession>
<dbReference type="GO" id="GO:0046353">
    <property type="term" value="F:aminoglycoside 3-N-acetyltransferase activity"/>
    <property type="evidence" value="ECO:0007669"/>
    <property type="project" value="UniProtKB-EC"/>
</dbReference>
<evidence type="ECO:0000256" key="2">
    <source>
        <dbReference type="ARBA" id="ARBA00012882"/>
    </source>
</evidence>
<keyword evidence="5" id="KW-0046">Antibiotic resistance</keyword>
<evidence type="ECO:0000256" key="5">
    <source>
        <dbReference type="RuleBase" id="RU365031"/>
    </source>
</evidence>
<dbReference type="GO" id="GO:0046677">
    <property type="term" value="P:response to antibiotic"/>
    <property type="evidence" value="ECO:0007669"/>
    <property type="project" value="UniProtKB-KW"/>
</dbReference>
<keyword evidence="7" id="KW-1185">Reference proteome</keyword>
<proteinExistence type="inferred from homology"/>
<evidence type="ECO:0000256" key="4">
    <source>
        <dbReference type="ARBA" id="ARBA00023315"/>
    </source>
</evidence>
<keyword evidence="3 5" id="KW-0808">Transferase</keyword>
<dbReference type="Proteomes" id="UP000503264">
    <property type="component" value="Chromosome"/>
</dbReference>
<evidence type="ECO:0000256" key="3">
    <source>
        <dbReference type="ARBA" id="ARBA00022679"/>
    </source>
</evidence>
<dbReference type="InterPro" id="IPR003679">
    <property type="entry name" value="Amioglycoside_AcTrfase"/>
</dbReference>
<dbReference type="PANTHER" id="PTHR11104">
    <property type="entry name" value="AMINOGLYCOSIDE N3-ACETYLTRANSFERASE"/>
    <property type="match status" value="1"/>
</dbReference>
<reference evidence="6 7" key="1">
    <citation type="submission" date="2016-07" db="EMBL/GenBank/DDBJ databases">
        <title>Comparative genomics of the Campylobacter concisus group.</title>
        <authorList>
            <person name="Miller W.G."/>
            <person name="Yee E."/>
            <person name="Chapman M.H."/>
            <person name="Huynh S."/>
            <person name="Bono J.L."/>
            <person name="On S.L.W."/>
            <person name="StLeger J."/>
            <person name="Foster G."/>
            <person name="Parker C.T."/>
        </authorList>
    </citation>
    <scope>NUCLEOTIDE SEQUENCE [LARGE SCALE GENOMIC DNA]</scope>
    <source>
        <strain evidence="6 7">CCUG 21559</strain>
    </source>
</reference>
<comment type="similarity">
    <text evidence="1 5">Belongs to the antibiotic N-acetyltransferase family.</text>
</comment>
<gene>
    <name evidence="6" type="ORF">CMUC_1042</name>
</gene>
<dbReference type="EMBL" id="CP012542">
    <property type="protein sequence ID" value="QCD44824.1"/>
    <property type="molecule type" value="Genomic_DNA"/>
</dbReference>
<dbReference type="EC" id="2.3.1.-" evidence="5"/>
<dbReference type="Pfam" id="PF02522">
    <property type="entry name" value="Antibiotic_NAT"/>
    <property type="match status" value="1"/>
</dbReference>
<organism evidence="6 7">
    <name type="scientific">Campylobacter mucosalis CCUG 21559</name>
    <dbReference type="NCBI Taxonomy" id="1032067"/>
    <lineage>
        <taxon>Bacteria</taxon>
        <taxon>Pseudomonadati</taxon>
        <taxon>Campylobacterota</taxon>
        <taxon>Epsilonproteobacteria</taxon>
        <taxon>Campylobacterales</taxon>
        <taxon>Campylobacteraceae</taxon>
        <taxon>Campylobacter</taxon>
    </lineage>
</organism>
<evidence type="ECO:0000313" key="7">
    <source>
        <dbReference type="Proteomes" id="UP000503264"/>
    </source>
</evidence>